<dbReference type="AlphaFoldDB" id="A0AAV5VF97"/>
<dbReference type="Proteomes" id="UP001432322">
    <property type="component" value="Unassembled WGS sequence"/>
</dbReference>
<reference evidence="1" key="1">
    <citation type="submission" date="2023-10" db="EMBL/GenBank/DDBJ databases">
        <title>Genome assembly of Pristionchus species.</title>
        <authorList>
            <person name="Yoshida K."/>
            <person name="Sommer R.J."/>
        </authorList>
    </citation>
    <scope>NUCLEOTIDE SEQUENCE</scope>
    <source>
        <strain evidence="1">RS5133</strain>
    </source>
</reference>
<sequence length="88" mass="10311">AGTTVQWVAMRLELVNFTVREEAMERHSHLSPKQQHAVFLAWVGEQDFVEAPYLLECYRTKPELCLEEEERIIEVYTLSWALGVMRSN</sequence>
<name>A0AAV5VF97_9BILA</name>
<feature type="non-terminal residue" evidence="1">
    <location>
        <position position="1"/>
    </location>
</feature>
<gene>
    <name evidence="1" type="ORF">PFISCL1PPCAC_8557</name>
</gene>
<evidence type="ECO:0000313" key="2">
    <source>
        <dbReference type="Proteomes" id="UP001432322"/>
    </source>
</evidence>
<proteinExistence type="predicted"/>
<organism evidence="1 2">
    <name type="scientific">Pristionchus fissidentatus</name>
    <dbReference type="NCBI Taxonomy" id="1538716"/>
    <lineage>
        <taxon>Eukaryota</taxon>
        <taxon>Metazoa</taxon>
        <taxon>Ecdysozoa</taxon>
        <taxon>Nematoda</taxon>
        <taxon>Chromadorea</taxon>
        <taxon>Rhabditida</taxon>
        <taxon>Rhabditina</taxon>
        <taxon>Diplogasteromorpha</taxon>
        <taxon>Diplogasteroidea</taxon>
        <taxon>Neodiplogasteridae</taxon>
        <taxon>Pristionchus</taxon>
    </lineage>
</organism>
<accession>A0AAV5VF97</accession>
<evidence type="ECO:0000313" key="1">
    <source>
        <dbReference type="EMBL" id="GMT17260.1"/>
    </source>
</evidence>
<keyword evidence="2" id="KW-1185">Reference proteome</keyword>
<comment type="caution">
    <text evidence="1">The sequence shown here is derived from an EMBL/GenBank/DDBJ whole genome shotgun (WGS) entry which is preliminary data.</text>
</comment>
<dbReference type="EMBL" id="BTSY01000003">
    <property type="protein sequence ID" value="GMT17260.1"/>
    <property type="molecule type" value="Genomic_DNA"/>
</dbReference>
<protein>
    <submittedName>
        <fullName evidence="1">Uncharacterized protein</fullName>
    </submittedName>
</protein>